<keyword evidence="3" id="KW-1185">Reference proteome</keyword>
<comment type="caution">
    <text evidence="1">The sequence shown here is derived from an EMBL/GenBank/DDBJ whole genome shotgun (WGS) entry which is preliminary data.</text>
</comment>
<dbReference type="EMBL" id="VOFY01000033">
    <property type="protein sequence ID" value="KAA8579280.1"/>
    <property type="molecule type" value="Genomic_DNA"/>
</dbReference>
<protein>
    <submittedName>
        <fullName evidence="1">Uncharacterized protein</fullName>
    </submittedName>
</protein>
<gene>
    <name evidence="2" type="ORF">FQN60_009105</name>
    <name evidence="1" type="ORF">FQN60_018679</name>
</gene>
<dbReference type="Proteomes" id="UP000327493">
    <property type="component" value="Chromosome 20"/>
</dbReference>
<sequence>MASLAKAHQSSSEAACQLLQMFNKNTAVCCHAPRQMRDKDNLKVYKKPTRSKMEIQPIALGMSEMSKYRVELFIPVAHGAVLHLWSVGSLR</sequence>
<evidence type="ECO:0000313" key="1">
    <source>
        <dbReference type="EMBL" id="KAA8579280.1"/>
    </source>
</evidence>
<dbReference type="EMBL" id="VOFY01000020">
    <property type="protein sequence ID" value="KAA8582365.1"/>
    <property type="molecule type" value="Genomic_DNA"/>
</dbReference>
<evidence type="ECO:0000313" key="2">
    <source>
        <dbReference type="EMBL" id="KAA8582365.1"/>
    </source>
</evidence>
<evidence type="ECO:0000313" key="3">
    <source>
        <dbReference type="Proteomes" id="UP000327493"/>
    </source>
</evidence>
<proteinExistence type="predicted"/>
<reference evidence="1 3" key="1">
    <citation type="submission" date="2019-08" db="EMBL/GenBank/DDBJ databases">
        <title>A chromosome-level genome assembly, high-density linkage maps, and genome scans reveal the genomic architecture of hybrid incompatibilities underlying speciation via character displacement in darters (Percidae: Etheostominae).</title>
        <authorList>
            <person name="Moran R.L."/>
            <person name="Catchen J.M."/>
            <person name="Fuller R.C."/>
        </authorList>
    </citation>
    <scope>NUCLEOTIDE SEQUENCE [LARGE SCALE GENOMIC DNA]</scope>
    <source>
        <strain evidence="1">EspeVRDwgs_2016</strain>
        <tissue evidence="1">Muscle</tissue>
    </source>
</reference>
<dbReference type="AlphaFoldDB" id="A0A5J5CGR8"/>
<organism evidence="1 3">
    <name type="scientific">Etheostoma spectabile</name>
    <name type="common">orangethroat darter</name>
    <dbReference type="NCBI Taxonomy" id="54343"/>
    <lineage>
        <taxon>Eukaryota</taxon>
        <taxon>Metazoa</taxon>
        <taxon>Chordata</taxon>
        <taxon>Craniata</taxon>
        <taxon>Vertebrata</taxon>
        <taxon>Euteleostomi</taxon>
        <taxon>Actinopterygii</taxon>
        <taxon>Neopterygii</taxon>
        <taxon>Teleostei</taxon>
        <taxon>Neoteleostei</taxon>
        <taxon>Acanthomorphata</taxon>
        <taxon>Eupercaria</taxon>
        <taxon>Perciformes</taxon>
        <taxon>Percoidei</taxon>
        <taxon>Percidae</taxon>
        <taxon>Etheostomatinae</taxon>
        <taxon>Etheostoma</taxon>
    </lineage>
</organism>
<accession>A0A5J5CGR8</accession>
<name>A0A5J5CGR8_9PERO</name>